<feature type="region of interest" description="Disordered" evidence="1">
    <location>
        <begin position="33"/>
        <end position="65"/>
    </location>
</feature>
<dbReference type="HOGENOM" id="CLU_2850349_0_0_1"/>
<dbReference type="AlphaFoldDB" id="A0A0D0EAK6"/>
<dbReference type="Proteomes" id="UP000054538">
    <property type="component" value="Unassembled WGS sequence"/>
</dbReference>
<dbReference type="EMBL" id="KN824973">
    <property type="protein sequence ID" value="KIK96695.1"/>
    <property type="molecule type" value="Genomic_DNA"/>
</dbReference>
<dbReference type="InParanoid" id="A0A0D0EAK6"/>
<protein>
    <submittedName>
        <fullName evidence="2">Uncharacterized protein</fullName>
    </submittedName>
</protein>
<name>A0A0D0EAK6_9AGAM</name>
<evidence type="ECO:0000313" key="2">
    <source>
        <dbReference type="EMBL" id="KIK96695.1"/>
    </source>
</evidence>
<accession>A0A0D0EAK6</accession>
<evidence type="ECO:0000256" key="1">
    <source>
        <dbReference type="SAM" id="MobiDB-lite"/>
    </source>
</evidence>
<gene>
    <name evidence="2" type="ORF">PAXRUDRAFT_825672</name>
</gene>
<evidence type="ECO:0000313" key="3">
    <source>
        <dbReference type="Proteomes" id="UP000054538"/>
    </source>
</evidence>
<reference evidence="3" key="2">
    <citation type="submission" date="2015-01" db="EMBL/GenBank/DDBJ databases">
        <title>Evolutionary Origins and Diversification of the Mycorrhizal Mutualists.</title>
        <authorList>
            <consortium name="DOE Joint Genome Institute"/>
            <consortium name="Mycorrhizal Genomics Consortium"/>
            <person name="Kohler A."/>
            <person name="Kuo A."/>
            <person name="Nagy L.G."/>
            <person name="Floudas D."/>
            <person name="Copeland A."/>
            <person name="Barry K.W."/>
            <person name="Cichocki N."/>
            <person name="Veneault-Fourrey C."/>
            <person name="LaButti K."/>
            <person name="Lindquist E.A."/>
            <person name="Lipzen A."/>
            <person name="Lundell T."/>
            <person name="Morin E."/>
            <person name="Murat C."/>
            <person name="Riley R."/>
            <person name="Ohm R."/>
            <person name="Sun H."/>
            <person name="Tunlid A."/>
            <person name="Henrissat B."/>
            <person name="Grigoriev I.V."/>
            <person name="Hibbett D.S."/>
            <person name="Martin F."/>
        </authorList>
    </citation>
    <scope>NUCLEOTIDE SEQUENCE [LARGE SCALE GENOMIC DNA]</scope>
    <source>
        <strain evidence="3">Ve08.2h10</strain>
    </source>
</reference>
<sequence>MQPLDLATCDARQAMPSIPVLLPIKRLHLCHLSPRGSDLGQRSDSTDTESDPQLVANPINVADTI</sequence>
<proteinExistence type="predicted"/>
<organism evidence="2 3">
    <name type="scientific">Paxillus rubicundulus Ve08.2h10</name>
    <dbReference type="NCBI Taxonomy" id="930991"/>
    <lineage>
        <taxon>Eukaryota</taxon>
        <taxon>Fungi</taxon>
        <taxon>Dikarya</taxon>
        <taxon>Basidiomycota</taxon>
        <taxon>Agaricomycotina</taxon>
        <taxon>Agaricomycetes</taxon>
        <taxon>Agaricomycetidae</taxon>
        <taxon>Boletales</taxon>
        <taxon>Paxilineae</taxon>
        <taxon>Paxillaceae</taxon>
        <taxon>Paxillus</taxon>
    </lineage>
</organism>
<keyword evidence="3" id="KW-1185">Reference proteome</keyword>
<reference evidence="2 3" key="1">
    <citation type="submission" date="2014-04" db="EMBL/GenBank/DDBJ databases">
        <authorList>
            <consortium name="DOE Joint Genome Institute"/>
            <person name="Kuo A."/>
            <person name="Kohler A."/>
            <person name="Jargeat P."/>
            <person name="Nagy L.G."/>
            <person name="Floudas D."/>
            <person name="Copeland A."/>
            <person name="Barry K.W."/>
            <person name="Cichocki N."/>
            <person name="Veneault-Fourrey C."/>
            <person name="LaButti K."/>
            <person name="Lindquist E.A."/>
            <person name="Lipzen A."/>
            <person name="Lundell T."/>
            <person name="Morin E."/>
            <person name="Murat C."/>
            <person name="Sun H."/>
            <person name="Tunlid A."/>
            <person name="Henrissat B."/>
            <person name="Grigoriev I.V."/>
            <person name="Hibbett D.S."/>
            <person name="Martin F."/>
            <person name="Nordberg H.P."/>
            <person name="Cantor M.N."/>
            <person name="Hua S.X."/>
        </authorList>
    </citation>
    <scope>NUCLEOTIDE SEQUENCE [LARGE SCALE GENOMIC DNA]</scope>
    <source>
        <strain evidence="2 3">Ve08.2h10</strain>
    </source>
</reference>